<name>A0A1H0UTP0_9ACTN</name>
<evidence type="ECO:0000256" key="4">
    <source>
        <dbReference type="SAM" id="Phobius"/>
    </source>
</evidence>
<protein>
    <submittedName>
        <fullName evidence="5">HlyD family secretion protein</fullName>
    </submittedName>
</protein>
<dbReference type="AlphaFoldDB" id="A0A1H0UTP0"/>
<dbReference type="InterPro" id="IPR050465">
    <property type="entry name" value="UPF0194_transport"/>
</dbReference>
<evidence type="ECO:0000256" key="3">
    <source>
        <dbReference type="SAM" id="MobiDB-lite"/>
    </source>
</evidence>
<keyword evidence="4" id="KW-0472">Membrane</keyword>
<dbReference type="PANTHER" id="PTHR32347">
    <property type="entry name" value="EFFLUX SYSTEM COMPONENT YKNX-RELATED"/>
    <property type="match status" value="1"/>
</dbReference>
<keyword evidence="4" id="KW-1133">Transmembrane helix</keyword>
<evidence type="ECO:0000256" key="1">
    <source>
        <dbReference type="ARBA" id="ARBA00004196"/>
    </source>
</evidence>
<keyword evidence="2" id="KW-0175">Coiled coil</keyword>
<dbReference type="GO" id="GO:0030313">
    <property type="term" value="C:cell envelope"/>
    <property type="evidence" value="ECO:0007669"/>
    <property type="project" value="UniProtKB-SubCell"/>
</dbReference>
<accession>A0A1H0UTP0</accession>
<keyword evidence="4" id="KW-0812">Transmembrane</keyword>
<keyword evidence="6" id="KW-1185">Reference proteome</keyword>
<reference evidence="6" key="1">
    <citation type="submission" date="2016-10" db="EMBL/GenBank/DDBJ databases">
        <authorList>
            <person name="Varghese N."/>
            <person name="Submissions S."/>
        </authorList>
    </citation>
    <scope>NUCLEOTIDE SEQUENCE [LARGE SCALE GENOMIC DNA]</scope>
    <source>
        <strain evidence="6">DSM 45843</strain>
    </source>
</reference>
<gene>
    <name evidence="5" type="ORF">SAMN05660199_04638</name>
</gene>
<comment type="subcellular location">
    <subcellularLocation>
        <location evidence="1">Cell envelope</location>
    </subcellularLocation>
</comment>
<sequence>MTTFHTDTEQPAAPRLLPAPAATTDPPRAHRAPAKKKRTRRSWTAWLLLLLVLGGAGYGGYRLVDQRVAASSQLALDTVVLTAVPVPVGSPDAAVVSTVEVVAGQSVPAGTELATIQLTAGDGVTNEVTLTAPNGGTVVTVDAQPGSVVRAGESVVTLYDPAAMTFETQVPVEDVEGLAAGMTATISGPGLTAPVQATVDRVLPVIDGDGGA</sequence>
<dbReference type="Proteomes" id="UP000199088">
    <property type="component" value="Unassembled WGS sequence"/>
</dbReference>
<feature type="compositionally biased region" description="Low complexity" evidence="3">
    <location>
        <begin position="11"/>
        <end position="26"/>
    </location>
</feature>
<dbReference type="PANTHER" id="PTHR32347:SF27">
    <property type="entry name" value="RND EFFLUX PUMP MEMBRANE FUSION PROTEIN BARREL-SANDWICH DOMAIN-CONTAINING PROTEIN"/>
    <property type="match status" value="1"/>
</dbReference>
<dbReference type="OrthoDB" id="3286226at2"/>
<dbReference type="RefSeq" id="WP_091250808.1">
    <property type="nucleotide sequence ID" value="NZ_FNIR01000023.1"/>
</dbReference>
<proteinExistence type="predicted"/>
<feature type="transmembrane region" description="Helical" evidence="4">
    <location>
        <begin position="43"/>
        <end position="61"/>
    </location>
</feature>
<organism evidence="5 6">
    <name type="scientific">Klenkia soli</name>
    <dbReference type="NCBI Taxonomy" id="1052260"/>
    <lineage>
        <taxon>Bacteria</taxon>
        <taxon>Bacillati</taxon>
        <taxon>Actinomycetota</taxon>
        <taxon>Actinomycetes</taxon>
        <taxon>Geodermatophilales</taxon>
        <taxon>Geodermatophilaceae</taxon>
        <taxon>Klenkia</taxon>
    </lineage>
</organism>
<dbReference type="InterPro" id="IPR011053">
    <property type="entry name" value="Single_hybrid_motif"/>
</dbReference>
<evidence type="ECO:0000256" key="2">
    <source>
        <dbReference type="ARBA" id="ARBA00023054"/>
    </source>
</evidence>
<dbReference type="Gene3D" id="2.40.50.100">
    <property type="match status" value="1"/>
</dbReference>
<feature type="region of interest" description="Disordered" evidence="3">
    <location>
        <begin position="1"/>
        <end position="37"/>
    </location>
</feature>
<dbReference type="EMBL" id="FNIR01000023">
    <property type="protein sequence ID" value="SDP69649.1"/>
    <property type="molecule type" value="Genomic_DNA"/>
</dbReference>
<dbReference type="SUPFAM" id="SSF51230">
    <property type="entry name" value="Single hybrid motif"/>
    <property type="match status" value="1"/>
</dbReference>
<evidence type="ECO:0000313" key="6">
    <source>
        <dbReference type="Proteomes" id="UP000199088"/>
    </source>
</evidence>
<dbReference type="STRING" id="1052260.SAMN05660199_04638"/>
<evidence type="ECO:0000313" key="5">
    <source>
        <dbReference type="EMBL" id="SDP69649.1"/>
    </source>
</evidence>